<feature type="non-terminal residue" evidence="1">
    <location>
        <position position="1"/>
    </location>
</feature>
<reference evidence="1" key="1">
    <citation type="submission" date="2010-07" db="EMBL/GenBank/DDBJ databases">
        <title>Identification of Proteins Involved in Black Widow Spider Wrapping Silk Fibers.</title>
        <authorList>
            <person name="Nguyen A."/>
            <person name="Verduzco A."/>
            <person name="Vierra C."/>
        </authorList>
    </citation>
    <scope>NUCLEOTIDE SEQUENCE</scope>
</reference>
<organism evidence="1">
    <name type="scientific">Latrodectus hesperus</name>
    <name type="common">Western black widow spider</name>
    <dbReference type="NCBI Taxonomy" id="256737"/>
    <lineage>
        <taxon>Eukaryota</taxon>
        <taxon>Metazoa</taxon>
        <taxon>Ecdysozoa</taxon>
        <taxon>Arthropoda</taxon>
        <taxon>Chelicerata</taxon>
        <taxon>Arachnida</taxon>
        <taxon>Araneae</taxon>
        <taxon>Araneomorphae</taxon>
        <taxon>Entelegynae</taxon>
        <taxon>Araneoidea</taxon>
        <taxon>Theridiidae</taxon>
        <taxon>Latrodectus</taxon>
    </lineage>
</organism>
<accession>E7D1T8</accession>
<evidence type="ECO:0000313" key="1">
    <source>
        <dbReference type="EMBL" id="ADV40332.1"/>
    </source>
</evidence>
<protein>
    <submittedName>
        <fullName evidence="1">Uncharacterized protein</fullName>
    </submittedName>
</protein>
<dbReference type="AlphaFoldDB" id="E7D1T8"/>
<sequence length="91" mass="9611">HEGSIRNFGTRIGSEGWARRAGVRSGCGTAPGLGETGCGNTVRFGPDQRRGLPVECLSCAANRASGRYDRFGGRLTADSELARTKGIRLSN</sequence>
<name>E7D1T8_LATHE</name>
<dbReference type="EMBL" id="HQ006042">
    <property type="protein sequence ID" value="ADV40332.1"/>
    <property type="molecule type" value="mRNA"/>
</dbReference>
<proteinExistence type="evidence at transcript level"/>